<feature type="transmembrane region" description="Helical" evidence="1">
    <location>
        <begin position="354"/>
        <end position="374"/>
    </location>
</feature>
<dbReference type="Proteomes" id="UP000007886">
    <property type="component" value="Chromosome"/>
</dbReference>
<sequence>MGFRWVGPLLLASLMVALASLVLAYPSSLWAGDDYSLEYLAAACNAGARLNDLAFYRTGTMGYHPAVAFYVFSWLAAFAALGRGALGSDLTFFDRLIENAPLLFASFKICGILMTGLLVLAWRRSAARLAPAGVLLVALALYFVVTPQSVFRSVNPLTETFALAVNALFVLALVRLAQDPLRIWPYVLCGIATAFAYLLKVSFLYVWGALLAAFAYLALFGVRPLGVASVLRLLRGLLVFHIVSIGLIYAVGLTVIGPFYFAALRRLHWAIFTHGPGSEANASLADVLQSITISWDSGATALPVVMVVASSLLLAVAIATLRRQISPFAGAVAVGAAMAALASVAAVLTRYSETYVVGVAATVPLLFVAAWYAAGDRRARRLVVAIAVGVVLLSAWRAAPAIDDLFAAKVSASSKAAADAQAIAGIAGSDATLLYLYRAPMVGFGKGYVAYHCEVPHINDALLLADRNEQSSMARSVKEPNFVVVDKIYSSTEAEVRSGKNLDPINAVKTVWHDGDELIALDKVWLIRRARSPGG</sequence>
<organism evidence="2 3">
    <name type="scientific">Bradyrhizobium cosmicum</name>
    <dbReference type="NCBI Taxonomy" id="1404864"/>
    <lineage>
        <taxon>Bacteria</taxon>
        <taxon>Pseudomonadati</taxon>
        <taxon>Pseudomonadota</taxon>
        <taxon>Alphaproteobacteria</taxon>
        <taxon>Hyphomicrobiales</taxon>
        <taxon>Nitrobacteraceae</taxon>
        <taxon>Bradyrhizobium</taxon>
    </lineage>
</organism>
<feature type="transmembrane region" description="Helical" evidence="1">
    <location>
        <begin position="157"/>
        <end position="176"/>
    </location>
</feature>
<protein>
    <submittedName>
        <fullName evidence="2">Dipeptide ABC transporter substrate-binding protein</fullName>
    </submittedName>
</protein>
<reference evidence="2 3" key="1">
    <citation type="journal article" date="2012" name="Microbes Environ.">
        <title>Complete genome sequence of Bradyrhizobium sp. S23321: insights into symbiosis evolution in soil oligotrophs.</title>
        <authorList>
            <person name="Okubo T."/>
            <person name="Tsukui T."/>
            <person name="Maita H."/>
            <person name="Okamoto S."/>
            <person name="Oshima K."/>
            <person name="Fujisawa T."/>
            <person name="Saito A."/>
            <person name="Futamata H."/>
            <person name="Hattori R."/>
            <person name="Shimomura Y."/>
            <person name="Haruta S."/>
            <person name="Morimoto S."/>
            <person name="Wang Y."/>
            <person name="Sakai Y."/>
            <person name="Hattori M."/>
            <person name="Aizawa S."/>
            <person name="Nagashima K.V.P."/>
            <person name="Masuda S."/>
            <person name="Hattori T."/>
            <person name="Yamashita A."/>
            <person name="Bao Z."/>
            <person name="Hayatsu M."/>
            <person name="Kajiya-Kanegae H."/>
            <person name="Yoshinaga I."/>
            <person name="Sakamoto K."/>
            <person name="Toyota K."/>
            <person name="Nakao M."/>
            <person name="Kohara M."/>
            <person name="Anda M."/>
            <person name="Niwa R."/>
            <person name="Jung-Hwan P."/>
            <person name="Sameshima-Saito R."/>
            <person name="Tokuda S."/>
            <person name="Yamamoto S."/>
            <person name="Yamamoto S."/>
            <person name="Yokoyama T."/>
            <person name="Akutsu T."/>
            <person name="Nakamura Y."/>
            <person name="Nakahira-Yanaka Y."/>
            <person name="Takada Hoshino Y."/>
            <person name="Hirakawa H."/>
            <person name="Mitsui H."/>
            <person name="Terasawa K."/>
            <person name="Itakura M."/>
            <person name="Sato S."/>
            <person name="Ikeda-Ohtsubo W."/>
            <person name="Sakakura N."/>
            <person name="Kaminuma E."/>
            <person name="Minamisawa K."/>
        </authorList>
    </citation>
    <scope>NUCLEOTIDE SEQUENCE [LARGE SCALE GENOMIC DNA]</scope>
    <source>
        <strain evidence="2 3">S23321</strain>
    </source>
</reference>
<feature type="transmembrane region" description="Helical" evidence="1">
    <location>
        <begin position="183"/>
        <end position="199"/>
    </location>
</feature>
<dbReference type="EMBL" id="AP012279">
    <property type="protein sequence ID" value="BAL76944.1"/>
    <property type="molecule type" value="Genomic_DNA"/>
</dbReference>
<keyword evidence="1" id="KW-0472">Membrane</keyword>
<accession>A0AAI8QD25</accession>
<feature type="transmembrane region" description="Helical" evidence="1">
    <location>
        <begin position="237"/>
        <end position="261"/>
    </location>
</feature>
<keyword evidence="1" id="KW-0812">Transmembrane</keyword>
<feature type="transmembrane region" description="Helical" evidence="1">
    <location>
        <begin position="129"/>
        <end position="145"/>
    </location>
</feature>
<keyword evidence="3" id="KW-1185">Reference proteome</keyword>
<name>A0AAI8QD25_9BRAD</name>
<feature type="transmembrane region" description="Helical" evidence="1">
    <location>
        <begin position="205"/>
        <end position="225"/>
    </location>
</feature>
<proteinExistence type="predicted"/>
<keyword evidence="1" id="KW-1133">Transmembrane helix</keyword>
<dbReference type="RefSeq" id="WP_015686232.1">
    <property type="nucleotide sequence ID" value="NC_017082.1"/>
</dbReference>
<dbReference type="AlphaFoldDB" id="A0AAI8QD25"/>
<feature type="transmembrane region" description="Helical" evidence="1">
    <location>
        <begin position="301"/>
        <end position="321"/>
    </location>
</feature>
<gene>
    <name evidence="2" type="ORF">S23_37470</name>
</gene>
<feature type="transmembrane region" description="Helical" evidence="1">
    <location>
        <begin position="63"/>
        <end position="82"/>
    </location>
</feature>
<evidence type="ECO:0000313" key="3">
    <source>
        <dbReference type="Proteomes" id="UP000007886"/>
    </source>
</evidence>
<evidence type="ECO:0000256" key="1">
    <source>
        <dbReference type="SAM" id="Phobius"/>
    </source>
</evidence>
<feature type="transmembrane region" description="Helical" evidence="1">
    <location>
        <begin position="102"/>
        <end position="122"/>
    </location>
</feature>
<evidence type="ECO:0000313" key="2">
    <source>
        <dbReference type="EMBL" id="BAL76944.1"/>
    </source>
</evidence>
<feature type="transmembrane region" description="Helical" evidence="1">
    <location>
        <begin position="328"/>
        <end position="348"/>
    </location>
</feature>
<feature type="transmembrane region" description="Helical" evidence="1">
    <location>
        <begin position="381"/>
        <end position="399"/>
    </location>
</feature>
<dbReference type="KEGG" id="brs:S23_37470"/>